<dbReference type="InterPro" id="IPR037396">
    <property type="entry name" value="FMN_HAD"/>
</dbReference>
<keyword evidence="8" id="KW-1185">Reference proteome</keyword>
<sequence length="350" mass="36558">MELIRRYEVVARERLDQGVYDYYAGGAGDEQTLAENDRAWRRWWLRPRTMVDVGAVDPSVTVLGRRLAAPVIVAPMAAQRLLHPDGELGTARAAAAAGLAYTLSTRATTDVAEVCAAAGGGVWFQLYVQIDRDATEAAVRHAVSSGVEALVLTVDLPVAGRRERERANPEIALPEGVTLATHTGRPAESTIKPLGGWDPGLTWDDVAWLRDVGDGTPVLVKGVLTAEDAEAAMAAGAAGVIVSNHGARQLDGVVPTAIALDEVATAVEGRVPVLVDGGVRDGGDVVRALALGADAVLIGRPVAWALAAQGEGGVAELLAQFAEDVERALALCGCPDVAAVTRGHVQRAAW</sequence>
<accession>A0ABY5PMF9</accession>
<evidence type="ECO:0000256" key="2">
    <source>
        <dbReference type="ARBA" id="ARBA00022630"/>
    </source>
</evidence>
<dbReference type="PIRSF" id="PIRSF000138">
    <property type="entry name" value="Al-hdrx_acd_dh"/>
    <property type="match status" value="1"/>
</dbReference>
<dbReference type="PROSITE" id="PS00557">
    <property type="entry name" value="FMN_HYDROXY_ACID_DH_1"/>
    <property type="match status" value="1"/>
</dbReference>
<dbReference type="InterPro" id="IPR000262">
    <property type="entry name" value="FMN-dep_DH"/>
</dbReference>
<dbReference type="PANTHER" id="PTHR10578">
    <property type="entry name" value="S -2-HYDROXY-ACID OXIDASE-RELATED"/>
    <property type="match status" value="1"/>
</dbReference>
<feature type="domain" description="FMN hydroxy acid dehydrogenase" evidence="6">
    <location>
        <begin position="1"/>
        <end position="350"/>
    </location>
</feature>
<dbReference type="CDD" id="cd02809">
    <property type="entry name" value="alpha_hydroxyacid_oxid_FMN"/>
    <property type="match status" value="1"/>
</dbReference>
<keyword evidence="4" id="KW-0560">Oxidoreductase</keyword>
<dbReference type="InterPro" id="IPR008259">
    <property type="entry name" value="FMN_hydac_DH_AS"/>
</dbReference>
<dbReference type="RefSeq" id="WP_353866234.1">
    <property type="nucleotide sequence ID" value="NZ_CP088295.1"/>
</dbReference>
<evidence type="ECO:0000256" key="5">
    <source>
        <dbReference type="ARBA" id="ARBA00024042"/>
    </source>
</evidence>
<keyword evidence="3" id="KW-0288">FMN</keyword>
<evidence type="ECO:0000313" key="7">
    <source>
        <dbReference type="EMBL" id="UUY05794.1"/>
    </source>
</evidence>
<name>A0ABY5PMF9_9ACTN</name>
<protein>
    <submittedName>
        <fullName evidence="7">Alpha-hydroxy-acid oxidizing protein</fullName>
    </submittedName>
</protein>
<dbReference type="Pfam" id="PF01070">
    <property type="entry name" value="FMN_dh"/>
    <property type="match status" value="1"/>
</dbReference>
<dbReference type="InterPro" id="IPR012133">
    <property type="entry name" value="Alpha-hydoxy_acid_DH_FMN"/>
</dbReference>
<reference evidence="8" key="1">
    <citation type="submission" date="2021-11" db="EMBL/GenBank/DDBJ databases">
        <title>Cultivation dependent microbiological survey of springs from the worlds oldest radium mine currently devoted to the extraction of radon-saturated water.</title>
        <authorList>
            <person name="Kapinusova G."/>
            <person name="Smrhova T."/>
            <person name="Strejcek M."/>
            <person name="Suman J."/>
            <person name="Jani K."/>
            <person name="Pajer P."/>
            <person name="Uhlik O."/>
        </authorList>
    </citation>
    <scope>NUCLEOTIDE SEQUENCE [LARGE SCALE GENOMIC DNA]</scope>
    <source>
        <strain evidence="8">J379</strain>
    </source>
</reference>
<evidence type="ECO:0000256" key="3">
    <source>
        <dbReference type="ARBA" id="ARBA00022643"/>
    </source>
</evidence>
<proteinExistence type="inferred from homology"/>
<gene>
    <name evidence="7" type="ORF">LRS13_09820</name>
</gene>
<evidence type="ECO:0000259" key="6">
    <source>
        <dbReference type="PROSITE" id="PS51349"/>
    </source>
</evidence>
<dbReference type="PANTHER" id="PTHR10578:SF107">
    <property type="entry name" value="2-HYDROXYACID OXIDASE 1"/>
    <property type="match status" value="1"/>
</dbReference>
<evidence type="ECO:0000256" key="4">
    <source>
        <dbReference type="ARBA" id="ARBA00023002"/>
    </source>
</evidence>
<dbReference type="EMBL" id="CP088295">
    <property type="protein sequence ID" value="UUY05794.1"/>
    <property type="molecule type" value="Genomic_DNA"/>
</dbReference>
<organism evidence="7 8">
    <name type="scientific">Svornostia abyssi</name>
    <dbReference type="NCBI Taxonomy" id="2898438"/>
    <lineage>
        <taxon>Bacteria</taxon>
        <taxon>Bacillati</taxon>
        <taxon>Actinomycetota</taxon>
        <taxon>Thermoleophilia</taxon>
        <taxon>Solirubrobacterales</taxon>
        <taxon>Baekduiaceae</taxon>
        <taxon>Svornostia</taxon>
    </lineage>
</organism>
<dbReference type="Gene3D" id="3.20.20.70">
    <property type="entry name" value="Aldolase class I"/>
    <property type="match status" value="1"/>
</dbReference>
<dbReference type="PROSITE" id="PS51349">
    <property type="entry name" value="FMN_HYDROXY_ACID_DH_2"/>
    <property type="match status" value="1"/>
</dbReference>
<comment type="cofactor">
    <cofactor evidence="1">
        <name>FMN</name>
        <dbReference type="ChEBI" id="CHEBI:58210"/>
    </cofactor>
</comment>
<evidence type="ECO:0000313" key="8">
    <source>
        <dbReference type="Proteomes" id="UP001058860"/>
    </source>
</evidence>
<dbReference type="SUPFAM" id="SSF51395">
    <property type="entry name" value="FMN-linked oxidoreductases"/>
    <property type="match status" value="1"/>
</dbReference>
<dbReference type="SMART" id="SM01240">
    <property type="entry name" value="IMPDH"/>
    <property type="match status" value="1"/>
</dbReference>
<comment type="similarity">
    <text evidence="5">Belongs to the FMN-dependent alpha-hydroxy acid dehydrogenase family.</text>
</comment>
<keyword evidence="2" id="KW-0285">Flavoprotein</keyword>
<dbReference type="Proteomes" id="UP001058860">
    <property type="component" value="Chromosome"/>
</dbReference>
<evidence type="ECO:0000256" key="1">
    <source>
        <dbReference type="ARBA" id="ARBA00001917"/>
    </source>
</evidence>
<dbReference type="InterPro" id="IPR013785">
    <property type="entry name" value="Aldolase_TIM"/>
</dbReference>